<feature type="signal peptide" evidence="1">
    <location>
        <begin position="1"/>
        <end position="22"/>
    </location>
</feature>
<accession>A0A286HLR6</accession>
<dbReference type="RefSeq" id="WP_097104039.1">
    <property type="nucleotide sequence ID" value="NZ_OCPC01000001.1"/>
</dbReference>
<sequence>MKAISFGSAAALFLLLTSGALAGTGADGVFTIYNDTENNVVSGFYTSEDNGDSWSANWLSIQVRPGEAAEARFHANTGPCEQVLQVGWVGEDGSEVLDEPISIDICEASNVYLEDNDISYD</sequence>
<evidence type="ECO:0000313" key="2">
    <source>
        <dbReference type="EMBL" id="SOE08426.1"/>
    </source>
</evidence>
<reference evidence="3" key="1">
    <citation type="submission" date="2017-08" db="EMBL/GenBank/DDBJ databases">
        <authorList>
            <person name="Varghese N."/>
            <person name="Submissions S."/>
        </authorList>
    </citation>
    <scope>NUCLEOTIDE SEQUENCE [LARGE SCALE GENOMIC DNA]</scope>
    <source>
        <strain evidence="3">KCTC 23107</strain>
    </source>
</reference>
<evidence type="ECO:0008006" key="4">
    <source>
        <dbReference type="Google" id="ProtNLM"/>
    </source>
</evidence>
<protein>
    <recommendedName>
        <fullName evidence="4">Avidin family protein</fullName>
    </recommendedName>
</protein>
<evidence type="ECO:0000256" key="1">
    <source>
        <dbReference type="SAM" id="SignalP"/>
    </source>
</evidence>
<gene>
    <name evidence="2" type="ORF">SAMN05877838_0144</name>
</gene>
<proteinExistence type="predicted"/>
<keyword evidence="3" id="KW-1185">Reference proteome</keyword>
<dbReference type="EMBL" id="OCPC01000001">
    <property type="protein sequence ID" value="SOE08426.1"/>
    <property type="molecule type" value="Genomic_DNA"/>
</dbReference>
<dbReference type="Proteomes" id="UP000219465">
    <property type="component" value="Unassembled WGS sequence"/>
</dbReference>
<feature type="chain" id="PRO_5012063755" description="Avidin family protein" evidence="1">
    <location>
        <begin position="23"/>
        <end position="121"/>
    </location>
</feature>
<evidence type="ECO:0000313" key="3">
    <source>
        <dbReference type="Proteomes" id="UP000219465"/>
    </source>
</evidence>
<dbReference type="AlphaFoldDB" id="A0A286HLR6"/>
<dbReference type="OrthoDB" id="7306317at2"/>
<name>A0A286HLR6_9HYPH</name>
<organism evidence="2 3">
    <name type="scientific">Hoeflea halophila</name>
    <dbReference type="NCBI Taxonomy" id="714899"/>
    <lineage>
        <taxon>Bacteria</taxon>
        <taxon>Pseudomonadati</taxon>
        <taxon>Pseudomonadota</taxon>
        <taxon>Alphaproteobacteria</taxon>
        <taxon>Hyphomicrobiales</taxon>
        <taxon>Rhizobiaceae</taxon>
        <taxon>Hoeflea</taxon>
    </lineage>
</organism>
<keyword evidence="1" id="KW-0732">Signal</keyword>